<gene>
    <name evidence="1" type="ORF">SGPV200</name>
</gene>
<reference evidence="1 2" key="1">
    <citation type="journal article" date="2015" name="J. Virol.">
        <title>Salmon gill poxvirus, the deepest representative of the Chordopoxvirinae.</title>
        <authorList>
            <person name="Gjessing M.C."/>
            <person name="Yutin N."/>
            <person name="Tengs T."/>
            <person name="Senkevich T."/>
            <person name="Koonin E.V."/>
            <person name="Ronning H.P."/>
            <person name="Alarson M."/>
            <person name="Ylving S."/>
            <person name="Lie K.-I."/>
            <person name="Saure B."/>
            <person name="Tran L."/>
            <person name="Moss B."/>
            <person name="Dale O.B."/>
        </authorList>
    </citation>
    <scope>NUCLEOTIDE SEQUENCE [LARGE SCALE GENOMIC DNA]</scope>
    <source>
        <strain evidence="1">2012-04-F277-L3G</strain>
    </source>
</reference>
<accession>A0A0H4YFT3</accession>
<dbReference type="GeneID" id="25392367"/>
<protein>
    <submittedName>
        <fullName evidence="1">Uncharacterized protein</fullName>
    </submittedName>
</protein>
<sequence length="105" mass="12119">MYMYTKYGPYLTRTSIYTDPDGIYITEENTGRMWDIRGQKPGEYQPCTLSFSHLGPFKVVLENIDLGIIDDDEKVFFANDQSPLLEVNKKTGHIIIYEMSIAVEK</sequence>
<dbReference type="RefSeq" id="YP_009162572.1">
    <property type="nucleotide sequence ID" value="NC_027707.1"/>
</dbReference>
<name>A0A0H4YFT3_9POXV</name>
<evidence type="ECO:0000313" key="1">
    <source>
        <dbReference type="EMBL" id="AKR04324.1"/>
    </source>
</evidence>
<evidence type="ECO:0000313" key="2">
    <source>
        <dbReference type="Proteomes" id="UP000105007"/>
    </source>
</evidence>
<dbReference type="KEGG" id="vg:25392367"/>
<dbReference type="EMBL" id="KT159937">
    <property type="protein sequence ID" value="AKR04324.1"/>
    <property type="molecule type" value="Genomic_DNA"/>
</dbReference>
<dbReference type="Proteomes" id="UP000105007">
    <property type="component" value="Segment"/>
</dbReference>
<keyword evidence="2" id="KW-1185">Reference proteome</keyword>
<organism evidence="1 2">
    <name type="scientific">Salmon gill poxvirus</name>
    <dbReference type="NCBI Taxonomy" id="1680908"/>
    <lineage>
        <taxon>Viruses</taxon>
        <taxon>Varidnaviria</taxon>
        <taxon>Bamfordvirae</taxon>
        <taxon>Nucleocytoviricota</taxon>
        <taxon>Pokkesviricetes</taxon>
        <taxon>Chitovirales</taxon>
        <taxon>Poxviridae</taxon>
        <taxon>Chordopoxvirinae</taxon>
        <taxon>Salmonpoxvirus</taxon>
        <taxon>Salmonpoxvirus gillpox</taxon>
        <taxon>Salmon gillpox virus</taxon>
    </lineage>
</organism>
<proteinExistence type="predicted"/>